<comment type="caution">
    <text evidence="2">The sequence shown here is derived from an EMBL/GenBank/DDBJ whole genome shotgun (WGS) entry which is preliminary data.</text>
</comment>
<proteinExistence type="predicted"/>
<name>A0ABT4IB64_9ACTO</name>
<dbReference type="PANTHER" id="PTHR43236:SF1">
    <property type="entry name" value="BLL7220 PROTEIN"/>
    <property type="match status" value="1"/>
</dbReference>
<dbReference type="EMBL" id="JAPTMY010000034">
    <property type="protein sequence ID" value="MCZ0858966.1"/>
    <property type="molecule type" value="Genomic_DNA"/>
</dbReference>
<gene>
    <name evidence="2" type="ORF">OHJ16_13040</name>
</gene>
<reference evidence="2" key="1">
    <citation type="submission" date="2022-10" db="EMBL/GenBank/DDBJ databases">
        <title>Genome sequence of Actinomyces israelii ATCC 10048.</title>
        <authorList>
            <person name="Watt R.M."/>
            <person name="Tong W.M."/>
        </authorList>
    </citation>
    <scope>NUCLEOTIDE SEQUENCE</scope>
    <source>
        <strain evidence="2">ATCC 10048</strain>
    </source>
</reference>
<dbReference type="Gene3D" id="1.10.10.2910">
    <property type="match status" value="1"/>
</dbReference>
<evidence type="ECO:0000313" key="3">
    <source>
        <dbReference type="Proteomes" id="UP001072034"/>
    </source>
</evidence>
<organism evidence="2 3">
    <name type="scientific">Actinomyces israelii</name>
    <dbReference type="NCBI Taxonomy" id="1659"/>
    <lineage>
        <taxon>Bacteria</taxon>
        <taxon>Bacillati</taxon>
        <taxon>Actinomycetota</taxon>
        <taxon>Actinomycetes</taxon>
        <taxon>Actinomycetales</taxon>
        <taxon>Actinomycetaceae</taxon>
        <taxon>Actinomyces</taxon>
    </lineage>
</organism>
<feature type="domain" description="IrrE N-terminal-like" evidence="1">
    <location>
        <begin position="42"/>
        <end position="163"/>
    </location>
</feature>
<sequence>MRKFDGRTVGEVRAMARADAARVLSSYWDGVFPVNPVALARAAGASVFVAELGEDTYGMLVGDAAGQNIYVDRDQPPSRRRFTVAHELGHMVSHIDEPLPEGTAFVDARSEAGRGTAPEVYANEFAGNVLMPADEVRACVAQGMDTIAMAAYFGVSLSAMSYRREVLGE</sequence>
<dbReference type="InterPro" id="IPR052345">
    <property type="entry name" value="Rad_response_metalloprotease"/>
</dbReference>
<dbReference type="Proteomes" id="UP001072034">
    <property type="component" value="Unassembled WGS sequence"/>
</dbReference>
<dbReference type="PANTHER" id="PTHR43236">
    <property type="entry name" value="ANTITOXIN HIGA1"/>
    <property type="match status" value="1"/>
</dbReference>
<protein>
    <submittedName>
        <fullName evidence="2">ImmA/IrrE family metallo-endopeptidase</fullName>
    </submittedName>
</protein>
<accession>A0ABT4IB64</accession>
<dbReference type="RefSeq" id="WP_268918283.1">
    <property type="nucleotide sequence ID" value="NZ_JAPTMY010000034.1"/>
</dbReference>
<keyword evidence="3" id="KW-1185">Reference proteome</keyword>
<evidence type="ECO:0000259" key="1">
    <source>
        <dbReference type="Pfam" id="PF06114"/>
    </source>
</evidence>
<evidence type="ECO:0000313" key="2">
    <source>
        <dbReference type="EMBL" id="MCZ0858966.1"/>
    </source>
</evidence>
<dbReference type="InterPro" id="IPR010359">
    <property type="entry name" value="IrrE_HExxH"/>
</dbReference>
<dbReference type="Pfam" id="PF06114">
    <property type="entry name" value="Peptidase_M78"/>
    <property type="match status" value="1"/>
</dbReference>